<accession>A0ABU1AN63</accession>
<sequence>MKKKILLTLLAVELLLVQIHAQTFIIDANFASNAASEDTNLASTVGSFSLVVNPDPNPASVQKHGGGILNPGYML</sequence>
<feature type="signal peptide" evidence="1">
    <location>
        <begin position="1"/>
        <end position="21"/>
    </location>
</feature>
<name>A0ABU1AN63_9BACT</name>
<keyword evidence="3" id="KW-1185">Reference proteome</keyword>
<evidence type="ECO:0000313" key="3">
    <source>
        <dbReference type="Proteomes" id="UP001243717"/>
    </source>
</evidence>
<dbReference type="RefSeq" id="WP_308986554.1">
    <property type="nucleotide sequence ID" value="NZ_JARXIC010000046.1"/>
</dbReference>
<proteinExistence type="predicted"/>
<keyword evidence="1" id="KW-0732">Signal</keyword>
<reference evidence="2 3" key="1">
    <citation type="submission" date="2023-04" db="EMBL/GenBank/DDBJ databases">
        <title>A novel bacteria isolated from coastal sediment.</title>
        <authorList>
            <person name="Liu X.-J."/>
            <person name="Du Z.-J."/>
        </authorList>
    </citation>
    <scope>NUCLEOTIDE SEQUENCE [LARGE SCALE GENOMIC DNA]</scope>
    <source>
        <strain evidence="2 3">SDUM461004</strain>
    </source>
</reference>
<gene>
    <name evidence="2" type="ORF">QEH59_16890</name>
</gene>
<evidence type="ECO:0000256" key="1">
    <source>
        <dbReference type="SAM" id="SignalP"/>
    </source>
</evidence>
<dbReference type="Proteomes" id="UP001243717">
    <property type="component" value="Unassembled WGS sequence"/>
</dbReference>
<evidence type="ECO:0000313" key="2">
    <source>
        <dbReference type="EMBL" id="MDQ8196114.1"/>
    </source>
</evidence>
<comment type="caution">
    <text evidence="2">The sequence shown here is derived from an EMBL/GenBank/DDBJ whole genome shotgun (WGS) entry which is preliminary data.</text>
</comment>
<organism evidence="2 3">
    <name type="scientific">Thalassobacterium sedimentorum</name>
    <dbReference type="NCBI Taxonomy" id="3041258"/>
    <lineage>
        <taxon>Bacteria</taxon>
        <taxon>Pseudomonadati</taxon>
        <taxon>Verrucomicrobiota</taxon>
        <taxon>Opitutia</taxon>
        <taxon>Puniceicoccales</taxon>
        <taxon>Coraliomargaritaceae</taxon>
        <taxon>Thalassobacterium</taxon>
    </lineage>
</organism>
<dbReference type="EMBL" id="JARXIC010000046">
    <property type="protein sequence ID" value="MDQ8196114.1"/>
    <property type="molecule type" value="Genomic_DNA"/>
</dbReference>
<protein>
    <submittedName>
        <fullName evidence="2">Uncharacterized protein</fullName>
    </submittedName>
</protein>
<feature type="chain" id="PRO_5046510263" evidence="1">
    <location>
        <begin position="22"/>
        <end position="75"/>
    </location>
</feature>